<dbReference type="Pfam" id="PF10148">
    <property type="entry name" value="SCHIP-1_C"/>
    <property type="match status" value="1"/>
</dbReference>
<dbReference type="GO" id="GO:0005886">
    <property type="term" value="C:plasma membrane"/>
    <property type="evidence" value="ECO:0007669"/>
    <property type="project" value="TreeGrafter"/>
</dbReference>
<evidence type="ECO:0000259" key="3">
    <source>
        <dbReference type="Pfam" id="PF10148"/>
    </source>
</evidence>
<feature type="region of interest" description="Disordered" evidence="2">
    <location>
        <begin position="135"/>
        <end position="196"/>
    </location>
</feature>
<dbReference type="InterPro" id="IPR015649">
    <property type="entry name" value="SCHIP_1_C"/>
</dbReference>
<dbReference type="AlphaFoldDB" id="A0A9N9MSP2"/>
<feature type="region of interest" description="Disordered" evidence="2">
    <location>
        <begin position="688"/>
        <end position="709"/>
    </location>
</feature>
<feature type="compositionally biased region" description="Polar residues" evidence="2">
    <location>
        <begin position="298"/>
        <end position="307"/>
    </location>
</feature>
<evidence type="ECO:0000256" key="2">
    <source>
        <dbReference type="SAM" id="MobiDB-lite"/>
    </source>
</evidence>
<accession>A0A9N9MSP2</accession>
<name>A0A9N9MSP2_9CUCU</name>
<feature type="compositionally biased region" description="Polar residues" evidence="2">
    <location>
        <begin position="818"/>
        <end position="829"/>
    </location>
</feature>
<dbReference type="PANTHER" id="PTHR13103">
    <property type="entry name" value="SCHWANNOMIN INTERACTING PROTEIN 1"/>
    <property type="match status" value="1"/>
</dbReference>
<feature type="compositionally biased region" description="Polar residues" evidence="2">
    <location>
        <begin position="276"/>
        <end position="289"/>
    </location>
</feature>
<feature type="compositionally biased region" description="Polar residues" evidence="2">
    <location>
        <begin position="796"/>
        <end position="806"/>
    </location>
</feature>
<gene>
    <name evidence="4" type="ORF">CEUTPL_LOCUS9674</name>
</gene>
<keyword evidence="1" id="KW-0175">Coiled coil</keyword>
<proteinExistence type="predicted"/>
<sequence length="1033" mass="117161">MRLKSADGPLQAVHNRNNDILNSPKRINTVQNSNYSQNTQNTTNLYHHVTTNEITNITKNIKQLTIEDVAALNNGHHDTQELRWCNSDLNTTEALDQQQLNIQRQRAENGLSNNRVNINSNLAARLRLHAQNAQNNVAPVYKDEQLMPQSPDDDYDAHQSCSSSASASPQDEDRAFDPSDSAESSDEGNDYSTTDIRQTSVKGFVNPNYPGFQHLAHTLDFDEETLNNANNNNEEYELADKFDSVNRLDSVENIQKVFHEKSLDLDKSFSAVSHPLQESPNDSNSANCDSESECGGSSDLSAVNDENGSTVNESFNIRIDETKVIESVVEGNTTGRVDIQSDCVGKVENDESSFNQLNNIVESGRTEENSVVGDFRKEVEDELEKVSLKEQLENLYSSHFPRATELELEEAVEKLQVITDFQPSAAKYSIEINTDQPFSKESSPVIEQPLVLQDAELMKSSAKENPIMTRSLILQQKKEETLARMSRSLAARSAQMIKLKETKIDQNGVDESMEVDNQPKDRRIGKQVPSFLLLNTKLAPDSSQQIPNPIENKIADASLSCCQENLPKVIMDEPKFEKPSKMQIDTKDDKKMEVDCGPKKIDLGRRDSNRELEEIEIQIKKIKSDTMSNMKQMDMFRKEELTKDFREKDEDSSVLKKPLARMHSYVKKRRDYNQQFGSLITFPKREPLKRDPMNRRSVPMGRDRTKMVNPESLGSFDVYNIETAMPKIDLEAIENHLKAAREEERRRRTDREEIRRRLAMGNEDDYYSDRPGRKPSLQARLQSGMNLQICFMNETVSDTESPSSDNECPLTNPKPAKRQNNTNLNQRNGTGKVPQPAQRPATLSLHPVPPPQIGAAAAETDFFAKQARLQTEARMALAQAKEMARMQMEIEKQRQKKSPITEMVRHSLEKVGIPFPEEKRRLSRQILTEMNVAQLQVIVNDLHTQIETLNEQLVKFLMDRDDLHMEQDSMLVDIEDLTRYLGAKEQVIKDQLAPTPQNNNLLPPPSPAPSSPLTTLNNTVRPHLNRIASLVKK</sequence>
<reference evidence="4" key="1">
    <citation type="submission" date="2022-01" db="EMBL/GenBank/DDBJ databases">
        <authorList>
            <person name="King R."/>
        </authorList>
    </citation>
    <scope>NUCLEOTIDE SEQUENCE</scope>
</reference>
<dbReference type="OrthoDB" id="6260144at2759"/>
<dbReference type="InterPro" id="IPR039045">
    <property type="entry name" value="SCHIP_1"/>
</dbReference>
<dbReference type="GO" id="GO:0035332">
    <property type="term" value="P:positive regulation of hippo signaling"/>
    <property type="evidence" value="ECO:0007669"/>
    <property type="project" value="TreeGrafter"/>
</dbReference>
<evidence type="ECO:0000256" key="1">
    <source>
        <dbReference type="ARBA" id="ARBA00023054"/>
    </source>
</evidence>
<feature type="region of interest" description="Disordered" evidence="2">
    <location>
        <begin position="273"/>
        <end position="307"/>
    </location>
</feature>
<dbReference type="GO" id="GO:0030054">
    <property type="term" value="C:cell junction"/>
    <property type="evidence" value="ECO:0007669"/>
    <property type="project" value="TreeGrafter"/>
</dbReference>
<feature type="region of interest" description="Disordered" evidence="2">
    <location>
        <begin position="796"/>
        <end position="853"/>
    </location>
</feature>
<protein>
    <recommendedName>
        <fullName evidence="3">Schwannomin interacting protein 1 C-terminal domain-containing protein</fullName>
    </recommendedName>
</protein>
<feature type="region of interest" description="Disordered" evidence="2">
    <location>
        <begin position="994"/>
        <end position="1018"/>
    </location>
</feature>
<organism evidence="4 5">
    <name type="scientific">Ceutorhynchus assimilis</name>
    <name type="common">cabbage seed weevil</name>
    <dbReference type="NCBI Taxonomy" id="467358"/>
    <lineage>
        <taxon>Eukaryota</taxon>
        <taxon>Metazoa</taxon>
        <taxon>Ecdysozoa</taxon>
        <taxon>Arthropoda</taxon>
        <taxon>Hexapoda</taxon>
        <taxon>Insecta</taxon>
        <taxon>Pterygota</taxon>
        <taxon>Neoptera</taxon>
        <taxon>Endopterygota</taxon>
        <taxon>Coleoptera</taxon>
        <taxon>Polyphaga</taxon>
        <taxon>Cucujiformia</taxon>
        <taxon>Curculionidae</taxon>
        <taxon>Ceutorhynchinae</taxon>
        <taxon>Ceutorhynchus</taxon>
    </lineage>
</organism>
<dbReference type="EMBL" id="OU892281">
    <property type="protein sequence ID" value="CAG9769158.1"/>
    <property type="molecule type" value="Genomic_DNA"/>
</dbReference>
<evidence type="ECO:0000313" key="4">
    <source>
        <dbReference type="EMBL" id="CAG9769158.1"/>
    </source>
</evidence>
<dbReference type="PANTHER" id="PTHR13103:SF2">
    <property type="entry name" value="IQCJ-SCHIP1 READTHROUGH TRANSCRIPT PROTEIN-RELATED"/>
    <property type="match status" value="1"/>
</dbReference>
<dbReference type="Proteomes" id="UP001152799">
    <property type="component" value="Chromosome 5"/>
</dbReference>
<evidence type="ECO:0000313" key="5">
    <source>
        <dbReference type="Proteomes" id="UP001152799"/>
    </source>
</evidence>
<keyword evidence="5" id="KW-1185">Reference proteome</keyword>
<feature type="domain" description="Schwannomin interacting protein 1 C-terminal" evidence="3">
    <location>
        <begin position="747"/>
        <end position="991"/>
    </location>
</feature>
<feature type="region of interest" description="Disordered" evidence="2">
    <location>
        <begin position="1"/>
        <end position="23"/>
    </location>
</feature>